<sequence>MNTPRMTHLVLVAATTVPGLAFAQTSPVSISPDSTSSDSTSSETVSSETISSQTVSSGDGGTTSVSATSAAPAESQTQDTMVVVGSRTPRAISEIPGAVWVIDREQLDTQLHTGADLKTALGQLVPGMDLAPQGRTNYGQNMRGRTAQVLIDGVSMNGSRSLSRQFDSIDPFNIERIEVLSGATSLYGGGATGGLINIITRKGEGAGRHFSTEAGVTTGFNNSNDAQYRLAQSVSGGSERVNGRLAVAYQDNGRFYDGSGDEIFPDIAQTDLQDNRSIDIMGNLNVQLAEDQTLTLGAQLYRSGYEGDRDVYFPNLDAPVPDLNDADIRDGYSSDREPQTDRRMVNVQYHHADLLGQNFYLQGYYREEESSFHAFPYSTPDGIEFRTSKQNTDMGGLKALFEADFNNTVTLNYGLDWDRESFDADQMYFDIPTSNASGGLVQENSRVEPRYPSYQVDTYAAFAQSEWKITDGLTLTGGLRQQHMDVEVEDFKTVPGGENDYDATLANLGALYDWGNGNQNWLQFSQGFELPDPAKYYGKSPDVSVDENPLDAIKTNQVELGWRFNNADWMTQAALYYAWSDKAMENAEDLSVSVVDEKKRDYGLEAAVTRYFDNGIEVGGTLHLVRSEQEDDDGDWVKRDARYASLSSATAFVGWNDYDAGRSARLQASHAHNIEDNEDRQVDGYTTFDLAMSQDIEVGTLSLGIGNLLDEQYSTVWGQRAAMFYSPYYGPEYLYDYQGRGRTYTLSWSMDF</sequence>
<gene>
    <name evidence="22" type="ORF">SAMN05660971_01229</name>
</gene>
<evidence type="ECO:0000256" key="15">
    <source>
        <dbReference type="PROSITE-ProRule" id="PRU01360"/>
    </source>
</evidence>
<feature type="compositionally biased region" description="Low complexity" evidence="18">
    <location>
        <begin position="25"/>
        <end position="75"/>
    </location>
</feature>
<reference evidence="22 23" key="1">
    <citation type="submission" date="2016-11" db="EMBL/GenBank/DDBJ databases">
        <authorList>
            <person name="Jaros S."/>
            <person name="Januszkiewicz K."/>
            <person name="Wedrychowicz H."/>
        </authorList>
    </citation>
    <scope>NUCLEOTIDE SEQUENCE [LARGE SCALE GENOMIC DNA]</scope>
    <source>
        <strain evidence="22 23">DSM 4740</strain>
    </source>
</reference>
<keyword evidence="12" id="KW-0675">Receptor</keyword>
<dbReference type="PROSITE" id="PS00430">
    <property type="entry name" value="TONB_DEPENDENT_REC_1"/>
    <property type="match status" value="1"/>
</dbReference>
<keyword evidence="13 15" id="KW-0998">Cell outer membrane</keyword>
<dbReference type="GO" id="GO:0038023">
    <property type="term" value="F:signaling receptor activity"/>
    <property type="evidence" value="ECO:0007669"/>
    <property type="project" value="InterPro"/>
</dbReference>
<evidence type="ECO:0000256" key="16">
    <source>
        <dbReference type="PROSITE-ProRule" id="PRU10143"/>
    </source>
</evidence>
<evidence type="ECO:0000256" key="14">
    <source>
        <dbReference type="ARBA" id="ARBA00072094"/>
    </source>
</evidence>
<evidence type="ECO:0000256" key="7">
    <source>
        <dbReference type="ARBA" id="ARBA00022729"/>
    </source>
</evidence>
<feature type="domain" description="TonB-dependent receptor plug" evidence="21">
    <location>
        <begin position="93"/>
        <end position="194"/>
    </location>
</feature>
<dbReference type="CDD" id="cd01347">
    <property type="entry name" value="ligand_gated_channel"/>
    <property type="match status" value="1"/>
</dbReference>
<keyword evidence="10 16" id="KW-0798">TonB box</keyword>
<keyword evidence="6 15" id="KW-0812">Transmembrane</keyword>
<dbReference type="Proteomes" id="UP000184123">
    <property type="component" value="Unassembled WGS sequence"/>
</dbReference>
<dbReference type="FunFam" id="2.170.130.10:FF:000011">
    <property type="entry name" value="TonB-dependent siderophore receptor"/>
    <property type="match status" value="1"/>
</dbReference>
<dbReference type="InterPro" id="IPR037066">
    <property type="entry name" value="Plug_dom_sf"/>
</dbReference>
<evidence type="ECO:0000256" key="17">
    <source>
        <dbReference type="RuleBase" id="RU003357"/>
    </source>
</evidence>
<dbReference type="Pfam" id="PF07715">
    <property type="entry name" value="Plug"/>
    <property type="match status" value="1"/>
</dbReference>
<keyword evidence="11 15" id="KW-0472">Membrane</keyword>
<accession>A0A1M7CTJ9</accession>
<evidence type="ECO:0000256" key="9">
    <source>
        <dbReference type="ARBA" id="ARBA00023065"/>
    </source>
</evidence>
<dbReference type="AlphaFoldDB" id="A0A1M7CTJ9"/>
<evidence type="ECO:0000256" key="8">
    <source>
        <dbReference type="ARBA" id="ARBA00023004"/>
    </source>
</evidence>
<keyword evidence="9" id="KW-0406">Ion transport</keyword>
<feature type="domain" description="TonB-dependent receptor-like beta-barrel" evidence="20">
    <location>
        <begin position="305"/>
        <end position="708"/>
    </location>
</feature>
<dbReference type="InterPro" id="IPR036942">
    <property type="entry name" value="Beta-barrel_TonB_sf"/>
</dbReference>
<evidence type="ECO:0000256" key="18">
    <source>
        <dbReference type="SAM" id="MobiDB-lite"/>
    </source>
</evidence>
<dbReference type="RefSeq" id="WP_234986791.1">
    <property type="nucleotide sequence ID" value="NZ_BJXU01000187.1"/>
</dbReference>
<dbReference type="InterPro" id="IPR000531">
    <property type="entry name" value="Beta-barrel_TonB"/>
</dbReference>
<evidence type="ECO:0000313" key="23">
    <source>
        <dbReference type="Proteomes" id="UP000184123"/>
    </source>
</evidence>
<evidence type="ECO:0000256" key="4">
    <source>
        <dbReference type="ARBA" id="ARBA00022452"/>
    </source>
</evidence>
<feature type="region of interest" description="Disordered" evidence="18">
    <location>
        <begin position="25"/>
        <end position="83"/>
    </location>
</feature>
<evidence type="ECO:0000256" key="11">
    <source>
        <dbReference type="ARBA" id="ARBA00023136"/>
    </source>
</evidence>
<evidence type="ECO:0000256" key="19">
    <source>
        <dbReference type="SAM" id="SignalP"/>
    </source>
</evidence>
<evidence type="ECO:0000256" key="5">
    <source>
        <dbReference type="ARBA" id="ARBA00022496"/>
    </source>
</evidence>
<dbReference type="PANTHER" id="PTHR30069">
    <property type="entry name" value="TONB-DEPENDENT OUTER MEMBRANE RECEPTOR"/>
    <property type="match status" value="1"/>
</dbReference>
<dbReference type="InterPro" id="IPR010105">
    <property type="entry name" value="TonB_sidphr_rcpt"/>
</dbReference>
<evidence type="ECO:0000256" key="6">
    <source>
        <dbReference type="ARBA" id="ARBA00022692"/>
    </source>
</evidence>
<comment type="similarity">
    <text evidence="2 15 17">Belongs to the TonB-dependent receptor family.</text>
</comment>
<evidence type="ECO:0000259" key="21">
    <source>
        <dbReference type="Pfam" id="PF07715"/>
    </source>
</evidence>
<dbReference type="PANTHER" id="PTHR30069:SF42">
    <property type="entry name" value="FERRIC AEROBACTIN RECEPTOR"/>
    <property type="match status" value="1"/>
</dbReference>
<keyword evidence="7 19" id="KW-0732">Signal</keyword>
<keyword evidence="4 15" id="KW-1134">Transmembrane beta strand</keyword>
<dbReference type="Gene3D" id="2.170.130.10">
    <property type="entry name" value="TonB-dependent receptor, plug domain"/>
    <property type="match status" value="1"/>
</dbReference>
<dbReference type="SUPFAM" id="SSF56935">
    <property type="entry name" value="Porins"/>
    <property type="match status" value="1"/>
</dbReference>
<evidence type="ECO:0000313" key="22">
    <source>
        <dbReference type="EMBL" id="SHL70423.1"/>
    </source>
</evidence>
<keyword evidence="8" id="KW-0408">Iron</keyword>
<feature type="short sequence motif" description="TonB box" evidence="16">
    <location>
        <begin position="80"/>
        <end position="86"/>
    </location>
</feature>
<dbReference type="Gene3D" id="2.40.170.20">
    <property type="entry name" value="TonB-dependent receptor, beta-barrel domain"/>
    <property type="match status" value="1"/>
</dbReference>
<evidence type="ECO:0000259" key="20">
    <source>
        <dbReference type="Pfam" id="PF00593"/>
    </source>
</evidence>
<dbReference type="PROSITE" id="PS52016">
    <property type="entry name" value="TONB_DEPENDENT_REC_3"/>
    <property type="match status" value="1"/>
</dbReference>
<dbReference type="NCBIfam" id="TIGR01783">
    <property type="entry name" value="TonB-siderophor"/>
    <property type="match status" value="1"/>
</dbReference>
<dbReference type="InterPro" id="IPR012910">
    <property type="entry name" value="Plug_dom"/>
</dbReference>
<dbReference type="InterPro" id="IPR010916">
    <property type="entry name" value="TonB_box_CS"/>
</dbReference>
<keyword evidence="5" id="KW-0410">Iron transport</keyword>
<name>A0A1M7CTJ9_9GAMM</name>
<proteinExistence type="inferred from homology"/>
<evidence type="ECO:0000256" key="13">
    <source>
        <dbReference type="ARBA" id="ARBA00023237"/>
    </source>
</evidence>
<dbReference type="GO" id="GO:0044718">
    <property type="term" value="P:siderophore transmembrane transport"/>
    <property type="evidence" value="ECO:0007669"/>
    <property type="project" value="TreeGrafter"/>
</dbReference>
<dbReference type="InterPro" id="IPR039426">
    <property type="entry name" value="TonB-dep_rcpt-like"/>
</dbReference>
<dbReference type="GO" id="GO:0009279">
    <property type="term" value="C:cell outer membrane"/>
    <property type="evidence" value="ECO:0007669"/>
    <property type="project" value="UniProtKB-SubCell"/>
</dbReference>
<organism evidence="22 23">
    <name type="scientific">Halomonas cupida</name>
    <dbReference type="NCBI Taxonomy" id="44933"/>
    <lineage>
        <taxon>Bacteria</taxon>
        <taxon>Pseudomonadati</taxon>
        <taxon>Pseudomonadota</taxon>
        <taxon>Gammaproteobacteria</taxon>
        <taxon>Oceanospirillales</taxon>
        <taxon>Halomonadaceae</taxon>
        <taxon>Halomonas</taxon>
    </lineage>
</organism>
<evidence type="ECO:0000256" key="12">
    <source>
        <dbReference type="ARBA" id="ARBA00023170"/>
    </source>
</evidence>
<evidence type="ECO:0000256" key="2">
    <source>
        <dbReference type="ARBA" id="ARBA00009810"/>
    </source>
</evidence>
<feature type="chain" id="PRO_5012590591" description="Ferric aerobactin receptor" evidence="19">
    <location>
        <begin position="24"/>
        <end position="752"/>
    </location>
</feature>
<protein>
    <recommendedName>
        <fullName evidence="14">Ferric aerobactin receptor</fullName>
    </recommendedName>
</protein>
<feature type="signal peptide" evidence="19">
    <location>
        <begin position="1"/>
        <end position="23"/>
    </location>
</feature>
<evidence type="ECO:0000256" key="3">
    <source>
        <dbReference type="ARBA" id="ARBA00022448"/>
    </source>
</evidence>
<dbReference type="Pfam" id="PF00593">
    <property type="entry name" value="TonB_dep_Rec_b-barrel"/>
    <property type="match status" value="1"/>
</dbReference>
<dbReference type="EMBL" id="FRCA01000002">
    <property type="protein sequence ID" value="SHL70423.1"/>
    <property type="molecule type" value="Genomic_DNA"/>
</dbReference>
<keyword evidence="3 15" id="KW-0813">Transport</keyword>
<evidence type="ECO:0000256" key="10">
    <source>
        <dbReference type="ARBA" id="ARBA00023077"/>
    </source>
</evidence>
<evidence type="ECO:0000256" key="1">
    <source>
        <dbReference type="ARBA" id="ARBA00004571"/>
    </source>
</evidence>
<dbReference type="FunFam" id="2.40.170.20:FF:000007">
    <property type="entry name" value="Ferric aerobactin receptor"/>
    <property type="match status" value="1"/>
</dbReference>
<dbReference type="GO" id="GO:0015344">
    <property type="term" value="F:siderophore uptake transmembrane transporter activity"/>
    <property type="evidence" value="ECO:0007669"/>
    <property type="project" value="TreeGrafter"/>
</dbReference>
<comment type="subcellular location">
    <subcellularLocation>
        <location evidence="1 15">Cell outer membrane</location>
        <topology evidence="1 15">Multi-pass membrane protein</topology>
    </subcellularLocation>
</comment>
<dbReference type="STRING" id="44933.SAMN05660971_01229"/>